<protein>
    <submittedName>
        <fullName evidence="1">Uncharacterized protein</fullName>
    </submittedName>
</protein>
<dbReference type="AlphaFoldDB" id="A0A7S2HLD4"/>
<name>A0A7S2HLD4_9STRA</name>
<organism evidence="1">
    <name type="scientific">Octactis speculum</name>
    <dbReference type="NCBI Taxonomy" id="3111310"/>
    <lineage>
        <taxon>Eukaryota</taxon>
        <taxon>Sar</taxon>
        <taxon>Stramenopiles</taxon>
        <taxon>Ochrophyta</taxon>
        <taxon>Dictyochophyceae</taxon>
        <taxon>Dictyochales</taxon>
        <taxon>Dictyochaceae</taxon>
        <taxon>Octactis</taxon>
    </lineage>
</organism>
<reference evidence="1" key="1">
    <citation type="submission" date="2021-01" db="EMBL/GenBank/DDBJ databases">
        <authorList>
            <person name="Corre E."/>
            <person name="Pelletier E."/>
            <person name="Niang G."/>
            <person name="Scheremetjew M."/>
            <person name="Finn R."/>
            <person name="Kale V."/>
            <person name="Holt S."/>
            <person name="Cochrane G."/>
            <person name="Meng A."/>
            <person name="Brown T."/>
            <person name="Cohen L."/>
        </authorList>
    </citation>
    <scope>NUCLEOTIDE SEQUENCE</scope>
    <source>
        <strain evidence="1">CCMP1381</strain>
    </source>
</reference>
<dbReference type="EMBL" id="HBGS01062428">
    <property type="protein sequence ID" value="CAD9494304.1"/>
    <property type="molecule type" value="Transcribed_RNA"/>
</dbReference>
<proteinExistence type="predicted"/>
<sequence>MSRKKRSALQQEALMDALLVALKKSTTQATFGEPGEYGLTFGEVVNILVDSFDFENSNATRNRPSQRMAFWNEKVDEFKDDVLDESKESDPPRNKRKAR</sequence>
<evidence type="ECO:0000313" key="1">
    <source>
        <dbReference type="EMBL" id="CAD9494304.1"/>
    </source>
</evidence>
<accession>A0A7S2HLD4</accession>
<gene>
    <name evidence="1" type="ORF">DSPE1174_LOCUS32518</name>
</gene>